<keyword evidence="1 3" id="KW-0808">Transferase</keyword>
<dbReference type="HOGENOM" id="CLU_066857_0_0_10"/>
<evidence type="ECO:0000313" key="4">
    <source>
        <dbReference type="Proteomes" id="UP000006650"/>
    </source>
</evidence>
<dbReference type="SUPFAM" id="SSF53756">
    <property type="entry name" value="UDP-Glycosyltransferase/glycogen phosphorylase"/>
    <property type="match status" value="1"/>
</dbReference>
<evidence type="ECO:0000256" key="1">
    <source>
        <dbReference type="ARBA" id="ARBA00022679"/>
    </source>
</evidence>
<dbReference type="InterPro" id="IPR001296">
    <property type="entry name" value="Glyco_trans_1"/>
</dbReference>
<dbReference type="GO" id="GO:0009103">
    <property type="term" value="P:lipopolysaccharide biosynthetic process"/>
    <property type="evidence" value="ECO:0007669"/>
    <property type="project" value="TreeGrafter"/>
</dbReference>
<dbReference type="STRING" id="521097.Coch_1108"/>
<dbReference type="Pfam" id="PF00534">
    <property type="entry name" value="Glycos_transf_1"/>
    <property type="match status" value="1"/>
</dbReference>
<proteinExistence type="predicted"/>
<dbReference type="GO" id="GO:0016757">
    <property type="term" value="F:glycosyltransferase activity"/>
    <property type="evidence" value="ECO:0007669"/>
    <property type="project" value="InterPro"/>
</dbReference>
<dbReference type="KEGG" id="coc:Coch_1108"/>
<accession>C7M4A8</accession>
<protein>
    <submittedName>
        <fullName evidence="3">Glycosyl transferase group 1</fullName>
    </submittedName>
</protein>
<name>C7M4A8_CAPOD</name>
<dbReference type="eggNOG" id="COG0438">
    <property type="taxonomic scope" value="Bacteria"/>
</dbReference>
<sequence length="337" mass="39161">MILIDALYINNGGGKVLLDYLVEQLEATELSLCYLFDKRVEENPYAIKSSNKVYYKQASLITRNQFYRKHKQYFDKVLCFGNLAPLTRLSIPVFTYFHQRAFLSIPTDIPLKMYIGFYIKSCIFRYLLKNTDELWVQTSLMQEEIERKKIISSEKIKQLPFYRDEDLTEKFSKTKNSFIFASTGTPYKNHTRLINAFCSFYNKHRQGTLILTVDADKFPELAQLIDNRIAEGFPIKNIGFVDRKTLVEAYQCTEYHIFPSLAESFGLGIVEAIECGCKIIGADLPYMHEICEPSIVFDPLNEKAIEHAFQQAISKEERPTIQKITNKINELIQRLKS</sequence>
<dbReference type="EMBL" id="CP001632">
    <property type="protein sequence ID" value="ACU92663.1"/>
    <property type="molecule type" value="Genomic_DNA"/>
</dbReference>
<gene>
    <name evidence="3" type="ordered locus">Coch_1108</name>
</gene>
<dbReference type="Gene3D" id="3.40.50.2000">
    <property type="entry name" value="Glycogen Phosphorylase B"/>
    <property type="match status" value="1"/>
</dbReference>
<dbReference type="RefSeq" id="WP_015782304.1">
    <property type="nucleotide sequence ID" value="NC_013162.1"/>
</dbReference>
<organism evidence="3 4">
    <name type="scientific">Capnocytophaga ochracea (strain ATCC 27872 / DSM 7271 / CCUG 9716 / JCM 12966 / NCTC 12371 / SS31 / VPI 2845)</name>
    <name type="common">Bacteroides ochraceus</name>
    <dbReference type="NCBI Taxonomy" id="521097"/>
    <lineage>
        <taxon>Bacteria</taxon>
        <taxon>Pseudomonadati</taxon>
        <taxon>Bacteroidota</taxon>
        <taxon>Flavobacteriia</taxon>
        <taxon>Flavobacteriales</taxon>
        <taxon>Flavobacteriaceae</taxon>
        <taxon>Capnocytophaga</taxon>
    </lineage>
</organism>
<dbReference type="PANTHER" id="PTHR46401:SF2">
    <property type="entry name" value="GLYCOSYLTRANSFERASE WBBK-RELATED"/>
    <property type="match status" value="1"/>
</dbReference>
<dbReference type="Proteomes" id="UP000006650">
    <property type="component" value="Chromosome"/>
</dbReference>
<evidence type="ECO:0000313" key="3">
    <source>
        <dbReference type="EMBL" id="ACU92663.1"/>
    </source>
</evidence>
<dbReference type="GeneID" id="29675162"/>
<dbReference type="CAZy" id="GT4">
    <property type="family name" value="Glycosyltransferase Family 4"/>
</dbReference>
<dbReference type="AlphaFoldDB" id="C7M4A8"/>
<dbReference type="PANTHER" id="PTHR46401">
    <property type="entry name" value="GLYCOSYLTRANSFERASE WBBK-RELATED"/>
    <property type="match status" value="1"/>
</dbReference>
<evidence type="ECO:0000259" key="2">
    <source>
        <dbReference type="Pfam" id="PF00534"/>
    </source>
</evidence>
<reference evidence="3 4" key="1">
    <citation type="journal article" date="2009" name="Stand. Genomic Sci.">
        <title>Complete genome sequence of Capnocytophaga ochracea type strain (VPI 2845).</title>
        <authorList>
            <person name="Mavrommatis K."/>
            <person name="Gronow S."/>
            <person name="Saunders E."/>
            <person name="Land M."/>
            <person name="Lapidus A."/>
            <person name="Copeland A."/>
            <person name="Glavina Del Rio T."/>
            <person name="Nolan M."/>
            <person name="Lucas S."/>
            <person name="Chen F."/>
            <person name="Tice H."/>
            <person name="Cheng J.F."/>
            <person name="Bruce D."/>
            <person name="Goodwin L."/>
            <person name="Pitluck S."/>
            <person name="Pati A."/>
            <person name="Ivanova N."/>
            <person name="Chen A."/>
            <person name="Palaniappan K."/>
            <person name="Chain P."/>
            <person name="Hauser L."/>
            <person name="Chang Y.J."/>
            <person name="Jeffries C.D."/>
            <person name="Brettin T."/>
            <person name="Detter J.C."/>
            <person name="Han C."/>
            <person name="Bristow J."/>
            <person name="Goker M."/>
            <person name="Rohde M."/>
            <person name="Eisen J.A."/>
            <person name="Markowitz V."/>
            <person name="Kyrpides N.C."/>
            <person name="Klenk H.P."/>
            <person name="Hugenholtz P."/>
        </authorList>
    </citation>
    <scope>NUCLEOTIDE SEQUENCE [LARGE SCALE GENOMIC DNA]</scope>
    <source>
        <strain evidence="4">ATCC 27872 / DSM 7271 / JCM 12966 / VPI 2845</strain>
    </source>
</reference>
<feature type="domain" description="Glycosyl transferase family 1" evidence="2">
    <location>
        <begin position="170"/>
        <end position="319"/>
    </location>
</feature>
<keyword evidence="4" id="KW-1185">Reference proteome</keyword>